<protein>
    <submittedName>
        <fullName evidence="1">Uncharacterized protein</fullName>
    </submittedName>
</protein>
<accession>A0A9Q8W7N6</accession>
<evidence type="ECO:0000313" key="1">
    <source>
        <dbReference type="EMBL" id="UQC74018.1"/>
    </source>
</evidence>
<organism evidence="1 2">
    <name type="scientific">Colletotrichum lupini</name>
    <dbReference type="NCBI Taxonomy" id="145971"/>
    <lineage>
        <taxon>Eukaryota</taxon>
        <taxon>Fungi</taxon>
        <taxon>Dikarya</taxon>
        <taxon>Ascomycota</taxon>
        <taxon>Pezizomycotina</taxon>
        <taxon>Sordariomycetes</taxon>
        <taxon>Hypocreomycetidae</taxon>
        <taxon>Glomerellales</taxon>
        <taxon>Glomerellaceae</taxon>
        <taxon>Colletotrichum</taxon>
        <taxon>Colletotrichum acutatum species complex</taxon>
    </lineage>
</organism>
<dbReference type="AlphaFoldDB" id="A0A9Q8W7N6"/>
<gene>
    <name evidence="1" type="ORF">CLUP02_00665</name>
</gene>
<name>A0A9Q8W7N6_9PEZI</name>
<sequence>MSSIQILLWRGSGTTANTSELQGHVVHSDSSFPPIPTKTFFGPDQRSKLESRELDVKWKWIHSSKGSGPGPHSRCIQRSQASFQALQLIAFCARVFSGCRCDGLQTETLSSFPNRIDHEETYRDTTHTATPLRSLITNPSSISFITLEPQGKITDNSSHKRLASGKVGSVKHAGSNKRDAVKRDAKMTSSVATSITIDIIVSLELITFCFPLPCLGQTTTTRATSASLPQEYYSQNAAAQPH</sequence>
<evidence type="ECO:0000313" key="2">
    <source>
        <dbReference type="Proteomes" id="UP000830671"/>
    </source>
</evidence>
<dbReference type="GeneID" id="73334722"/>
<dbReference type="EMBL" id="CP019471">
    <property type="protein sequence ID" value="UQC74018.1"/>
    <property type="molecule type" value="Genomic_DNA"/>
</dbReference>
<keyword evidence="2" id="KW-1185">Reference proteome</keyword>
<dbReference type="Proteomes" id="UP000830671">
    <property type="component" value="Chromosome 1"/>
</dbReference>
<dbReference type="RefSeq" id="XP_049135669.1">
    <property type="nucleotide sequence ID" value="XM_049279712.1"/>
</dbReference>
<proteinExistence type="predicted"/>
<reference evidence="1" key="1">
    <citation type="journal article" date="2021" name="Mol. Plant Microbe Interact.">
        <title>Complete Genome Sequence of the Plant-Pathogenic Fungus Colletotrichum lupini.</title>
        <authorList>
            <person name="Baroncelli R."/>
            <person name="Pensec F."/>
            <person name="Da Lio D."/>
            <person name="Boufleur T."/>
            <person name="Vicente I."/>
            <person name="Sarrocco S."/>
            <person name="Picot A."/>
            <person name="Baraldi E."/>
            <person name="Sukno S."/>
            <person name="Thon M."/>
            <person name="Le Floch G."/>
        </authorList>
    </citation>
    <scope>NUCLEOTIDE SEQUENCE</scope>
    <source>
        <strain evidence="1">IMI 504893</strain>
    </source>
</reference>
<dbReference type="KEGG" id="clup:CLUP02_00665"/>